<dbReference type="EMBL" id="CP001792">
    <property type="protein sequence ID" value="ACX75593.1"/>
    <property type="molecule type" value="Genomic_DNA"/>
</dbReference>
<dbReference type="InterPro" id="IPR032339">
    <property type="entry name" value="DUF4859"/>
</dbReference>
<evidence type="ECO:0000256" key="1">
    <source>
        <dbReference type="SAM" id="MobiDB-lite"/>
    </source>
</evidence>
<dbReference type="KEGG" id="fsu:Fisuc_2006"/>
<dbReference type="Pfam" id="PF16151">
    <property type="entry name" value="DUF4859"/>
    <property type="match status" value="1"/>
</dbReference>
<evidence type="ECO:0000259" key="3">
    <source>
        <dbReference type="Pfam" id="PF16151"/>
    </source>
</evidence>
<dbReference type="OrthoDB" id="9757947at2"/>
<gene>
    <name evidence="4" type="ordered locus">Fisuc_2006</name>
    <name evidence="5" type="ordered locus">FSU_2529</name>
</gene>
<dbReference type="EMBL" id="CP002158">
    <property type="protein sequence ID" value="ADL24938.1"/>
    <property type="molecule type" value="Genomic_DNA"/>
</dbReference>
<sequence>MQKSCLGWIPGTALTFALSINVYAAPGDAYTWPGYRSDLDYDTKSNLGEIKPPTKFNNNCSGVTGKKAGKWWAFYWGKDRDSRITDVTIDSILKKYDTDFEYLYNEMGWAPDAQAQEGQYSAVYYYGSGTCAGGAKTDTTGGWQTWVAGYTAVAASFYPLYSFNTSCPYRDRVAQMDAMIHEGIHSMTNGYPGAKDAHWFQEAGNTWIQQDMFSHRNGVYSGMGFLNAATVIAPFMPIETYSGWLIDGTFGGPGGGADGGGVTGKNQRYLLGGSQYSNIFPTFIGTWIGTGAVRWIYGNAYGKTKYLLETYGLDKGLGDAGVRRLITEFRARLAMLDMKKWSGEIKNLLNQHFGSDTYWEQDMWDNNRKSYTWTMTPYQTVTESNGYLVPIQETTPGWSGSNVVPLKVQSGAKEVTVSFYPNGANSNNKNMNFLLCYRATDGTPVYSEPITGEGSATLRLDKTPSSTNGSQMVFAVIVNTDYQYTGNTGIRKLHYDYKLKLETGVSGAGAANVKYYNNFKLDYAWPEIGDAPTSSSSSVSPESSSSIEMPASSSSSAKIVTDGATTYNITATLPIDDNYATVSAKFNASEVAKKLGLTTATLTQAQFFALENDGNIVTNSTANTPGHWFSKDGKVVEWGETAYVFSEADLANGTLAIGHYPNRVSNGEKYSFTQGLAYNRKTVLFKVTVSITNGLGSDESGKTTALMYGLNKVSTHMNLALRNGNLEIHYTLPQRDNVKISLFNGFGALLAQEITGMQNAGLHKRSLNMSQMPRGTYIVKITTGSYREARPINITR</sequence>
<evidence type="ECO:0000313" key="5">
    <source>
        <dbReference type="EMBL" id="ADL24938.1"/>
    </source>
</evidence>
<dbReference type="KEGG" id="fsc:FSU_2529"/>
<keyword evidence="2" id="KW-0732">Signal</keyword>
<evidence type="ECO:0000313" key="7">
    <source>
        <dbReference type="Proteomes" id="UP000001497"/>
    </source>
</evidence>
<feature type="compositionally biased region" description="Low complexity" evidence="1">
    <location>
        <begin position="534"/>
        <end position="552"/>
    </location>
</feature>
<reference evidence="6" key="2">
    <citation type="submission" date="2010-08" db="EMBL/GenBank/DDBJ databases">
        <title>Complete sequence of Fibrobacter succinogenes subsp. succinogenes S85.</title>
        <authorList>
            <person name="Durkin A.S."/>
            <person name="Nelson K.E."/>
            <person name="Morrison M."/>
            <person name="Forsberg C.W."/>
            <person name="Wilson D.B."/>
            <person name="Russell J.B."/>
            <person name="Cann I.K.O."/>
            <person name="Mackie R.I."/>
            <person name="White B.A."/>
        </authorList>
    </citation>
    <scope>NUCLEOTIDE SEQUENCE [LARGE SCALE GENOMIC DNA]</scope>
    <source>
        <strain evidence="6">ATCC 19169 / S85</strain>
    </source>
</reference>
<organism evidence="5 6">
    <name type="scientific">Fibrobacter succinogenes (strain ATCC 19169 / S85)</name>
    <dbReference type="NCBI Taxonomy" id="59374"/>
    <lineage>
        <taxon>Bacteria</taxon>
        <taxon>Pseudomonadati</taxon>
        <taxon>Fibrobacterota</taxon>
        <taxon>Fibrobacteria</taxon>
        <taxon>Fibrobacterales</taxon>
        <taxon>Fibrobacteraceae</taxon>
        <taxon>Fibrobacter</taxon>
    </lineage>
</organism>
<feature type="chain" id="PRO_5003002195" description="DUF4859 domain-containing protein" evidence="2">
    <location>
        <begin position="25"/>
        <end position="796"/>
    </location>
</feature>
<evidence type="ECO:0000256" key="2">
    <source>
        <dbReference type="SAM" id="SignalP"/>
    </source>
</evidence>
<feature type="domain" description="DUF4859" evidence="3">
    <location>
        <begin position="578"/>
        <end position="682"/>
    </location>
</feature>
<evidence type="ECO:0000313" key="6">
    <source>
        <dbReference type="Proteomes" id="UP000000517"/>
    </source>
</evidence>
<proteinExistence type="predicted"/>
<dbReference type="STRING" id="59374.FSU_2529"/>
<dbReference type="Proteomes" id="UP000000517">
    <property type="component" value="Chromosome"/>
</dbReference>
<dbReference type="Proteomes" id="UP000001497">
    <property type="component" value="Chromosome"/>
</dbReference>
<keyword evidence="7" id="KW-1185">Reference proteome</keyword>
<dbReference type="AlphaFoldDB" id="C9RJ76"/>
<dbReference type="RefSeq" id="WP_014546662.1">
    <property type="nucleotide sequence ID" value="NC_013410.1"/>
</dbReference>
<name>C9RJ76_FIBSS</name>
<dbReference type="NCBIfam" id="TIGR04183">
    <property type="entry name" value="Por_Secre_tail"/>
    <property type="match status" value="1"/>
</dbReference>
<reference evidence="5" key="3">
    <citation type="submission" date="2010-08" db="EMBL/GenBank/DDBJ databases">
        <authorList>
            <person name="Durkin A.S."/>
            <person name="Nelson K.E."/>
            <person name="Morrison M."/>
            <person name="Forsberg C.W."/>
            <person name="Wilson D.B."/>
            <person name="Russell J.B."/>
            <person name="Cann I.K.O."/>
            <person name="Mackie R.I."/>
            <person name="White B.A."/>
        </authorList>
    </citation>
    <scope>NUCLEOTIDE SEQUENCE</scope>
    <source>
        <strain evidence="5">S85</strain>
    </source>
</reference>
<protein>
    <recommendedName>
        <fullName evidence="3">DUF4859 domain-containing protein</fullName>
    </recommendedName>
</protein>
<dbReference type="InterPro" id="IPR026444">
    <property type="entry name" value="Secre_tail"/>
</dbReference>
<feature type="region of interest" description="Disordered" evidence="1">
    <location>
        <begin position="532"/>
        <end position="552"/>
    </location>
</feature>
<evidence type="ECO:0000313" key="4">
    <source>
        <dbReference type="EMBL" id="ACX75593.1"/>
    </source>
</evidence>
<reference evidence="4 7" key="1">
    <citation type="submission" date="2009-10" db="EMBL/GenBank/DDBJ databases">
        <title>Complete sequence of Fibrobacter succinogenes subsp. succinogenes S85.</title>
        <authorList>
            <consortium name="US DOE Joint Genome Institute"/>
            <person name="Lucas S."/>
            <person name="Copeland A."/>
            <person name="Lapidus A."/>
            <person name="Glavina del Rio T."/>
            <person name="Tice H."/>
            <person name="Bruce D."/>
            <person name="Goodwin L."/>
            <person name="Pitluck S."/>
            <person name="Chertkov O."/>
            <person name="Detter J.C."/>
            <person name="Han C."/>
            <person name="Tapia R."/>
            <person name="Larimer F."/>
            <person name="Land M."/>
            <person name="Hauser L."/>
            <person name="Kyrpides N."/>
            <person name="Mikhailova N."/>
            <person name="Weimer P.J."/>
            <person name="Stevenson D.M."/>
            <person name="Boyum J."/>
            <person name="Brumm P.I."/>
            <person name="Mead D."/>
        </authorList>
    </citation>
    <scope>NUCLEOTIDE SEQUENCE [LARGE SCALE GENOMIC DNA]</scope>
    <source>
        <strain evidence="7">ATCC 19169 / S85</strain>
        <strain evidence="4">S85</strain>
    </source>
</reference>
<accession>C9RJ76</accession>
<dbReference type="eggNOG" id="COG4412">
    <property type="taxonomic scope" value="Bacteria"/>
</dbReference>
<feature type="signal peptide" evidence="2">
    <location>
        <begin position="1"/>
        <end position="24"/>
    </location>
</feature>
<dbReference type="HOGENOM" id="CLU_352934_0_0_0"/>